<dbReference type="VEuPathDB" id="FungiDB:M747DRAFT_299383"/>
<evidence type="ECO:0000256" key="1">
    <source>
        <dbReference type="ARBA" id="ARBA00004240"/>
    </source>
</evidence>
<keyword evidence="7 9" id="KW-0733">Signal recognition particle</keyword>
<evidence type="ECO:0000256" key="6">
    <source>
        <dbReference type="ARBA" id="ARBA00022824"/>
    </source>
</evidence>
<dbReference type="OrthoDB" id="5421607at2759"/>
<keyword evidence="5 9" id="KW-0963">Cytoplasm</keyword>
<evidence type="ECO:0000256" key="8">
    <source>
        <dbReference type="ARBA" id="ARBA00023274"/>
    </source>
</evidence>
<dbReference type="GO" id="GO:0043022">
    <property type="term" value="F:ribosome binding"/>
    <property type="evidence" value="ECO:0007669"/>
    <property type="project" value="TreeGrafter"/>
</dbReference>
<feature type="compositionally biased region" description="Basic residues" evidence="11">
    <location>
        <begin position="619"/>
        <end position="628"/>
    </location>
</feature>
<dbReference type="InterPro" id="IPR031545">
    <property type="entry name" value="SRP72_TPR-like"/>
</dbReference>
<evidence type="ECO:0000256" key="7">
    <source>
        <dbReference type="ARBA" id="ARBA00023135"/>
    </source>
</evidence>
<dbReference type="VEuPathDB" id="FungiDB:ASPNIDRAFT2_1187183"/>
<dbReference type="InterPro" id="IPR011990">
    <property type="entry name" value="TPR-like_helical_dom_sf"/>
</dbReference>
<comment type="function">
    <text evidence="9">Component of the signal recognition particle (SRP) complex, a ribonucleoprotein complex that mediates the cotranslational targeting of secretory and membrane proteins to the endoplasmic reticulum (ER).</text>
</comment>
<comment type="similarity">
    <text evidence="3 9">Belongs to the SRP72 family.</text>
</comment>
<dbReference type="Pfam" id="PF17004">
    <property type="entry name" value="SRP_TPR_like"/>
    <property type="match status" value="1"/>
</dbReference>
<gene>
    <name evidence="13" type="ORF">ABL_02509</name>
</gene>
<evidence type="ECO:0000256" key="10">
    <source>
        <dbReference type="SAM" id="Coils"/>
    </source>
</evidence>
<dbReference type="FunFam" id="1.25.40.10:FF:000512">
    <property type="entry name" value="Signal recognition particle subunit SRP72"/>
    <property type="match status" value="1"/>
</dbReference>
<dbReference type="PANTHER" id="PTHR14094:SF9">
    <property type="entry name" value="SIGNAL RECOGNITION PARTICLE SUBUNIT SRP72"/>
    <property type="match status" value="1"/>
</dbReference>
<dbReference type="GO" id="GO:0008312">
    <property type="term" value="F:7S RNA binding"/>
    <property type="evidence" value="ECO:0007669"/>
    <property type="project" value="InterPro"/>
</dbReference>
<evidence type="ECO:0000256" key="11">
    <source>
        <dbReference type="SAM" id="MobiDB-lite"/>
    </source>
</evidence>
<dbReference type="OMA" id="NDMKVLA"/>
<dbReference type="InterPro" id="IPR026270">
    <property type="entry name" value="SRP72"/>
</dbReference>
<feature type="region of interest" description="Disordered" evidence="11">
    <location>
        <begin position="574"/>
        <end position="674"/>
    </location>
</feature>
<dbReference type="GO" id="GO:0005783">
    <property type="term" value="C:endoplasmic reticulum"/>
    <property type="evidence" value="ECO:0007669"/>
    <property type="project" value="UniProtKB-SubCell"/>
</dbReference>
<feature type="compositionally biased region" description="Basic and acidic residues" evidence="11">
    <location>
        <begin position="580"/>
        <end position="618"/>
    </location>
</feature>
<proteinExistence type="inferred from homology"/>
<dbReference type="AlphaFoldDB" id="A0A100IBG1"/>
<accession>A0A100IBG1</accession>
<evidence type="ECO:0000256" key="9">
    <source>
        <dbReference type="PIRNR" id="PIRNR038922"/>
    </source>
</evidence>
<feature type="coiled-coil region" evidence="10">
    <location>
        <begin position="114"/>
        <end position="141"/>
    </location>
</feature>
<dbReference type="VEuPathDB" id="FungiDB:An04g06890"/>
<dbReference type="PIRSF" id="PIRSF038922">
    <property type="entry name" value="SRP72"/>
    <property type="match status" value="1"/>
</dbReference>
<comment type="caution">
    <text evidence="13">The sequence shown here is derived from an EMBL/GenBank/DDBJ whole genome shotgun (WGS) entry which is preliminary data.</text>
</comment>
<keyword evidence="10" id="KW-0175">Coiled coil</keyword>
<dbReference type="Proteomes" id="UP000068243">
    <property type="component" value="Unassembled WGS sequence"/>
</dbReference>
<keyword evidence="8 9" id="KW-0687">Ribonucleoprotein</keyword>
<evidence type="ECO:0000259" key="12">
    <source>
        <dbReference type="Pfam" id="PF08492"/>
    </source>
</evidence>
<sequence length="674" mass="73617">MAAQSLSSLLQRASIDDHEEVLQSCNAALAKSKSDLQAQHIKAVALLKLDRYEDCLRVFEEAGDGLKNRAALEYAYALYKCGQLDPAIEVVSRVAGERGALHLEAQASYRSEKFRRAAEIYEELSKDNASLSNEENDLRINSWATDAQLQWKGYPQFVRHSRPMRDDLEAFETVYNAACLSIAKGEFQQGQVLLTRAKELCRTSEDLTPEDRAAELLPIAVQQLYVLLRQGKSEEAQSVLEEISVSEYVCHRTLAGLEHRKLTYLNSIPELSTKKIAQTNITLARGTTTTNPFALYKALHEIPESTDSDKLFEYQDNLATGNSYSADLLVQKYDGIIRSTSKALAQSGYPSTEPRANLLSVYNAAAHARGETGTKALKRILSALDRRPKDLGLALTAVQLYVGAGNTTSAITTLERTLQLLDESISEQDKAVRFNPGLLSILVSLYKLEGRKVQIRTELAKAATYWQSQSAEPPASLLRAAGASLLHSSDRSDLAKAGDLFKSLYQKDSTDQFAVAGYVASQATIDYSKVESQVDSLPSVADLISGVNVASLENAGISPSSGANAAAAAAMAGARKRSAKDKEDRATKRVRKDRLPKDYDPSKTPDPERWLPLRDRSSYRPKGRKGKQRAAERTQGGVVNEKAEESPAPPTQKAQGGGGGGGSSSKKNKKKGKR</sequence>
<dbReference type="PANTHER" id="PTHR14094">
    <property type="entry name" value="SIGNAL RECOGNITION PARTICLE 72"/>
    <property type="match status" value="1"/>
</dbReference>
<feature type="domain" description="Signal recognition particle SRP72 subunit RNA-binding" evidence="12">
    <location>
        <begin position="572"/>
        <end position="621"/>
    </location>
</feature>
<comment type="subcellular location">
    <subcellularLocation>
        <location evidence="2 9">Cytoplasm</location>
    </subcellularLocation>
    <subcellularLocation>
        <location evidence="1">Endoplasmic reticulum</location>
    </subcellularLocation>
</comment>
<dbReference type="SUPFAM" id="SSF48452">
    <property type="entry name" value="TPR-like"/>
    <property type="match status" value="1"/>
</dbReference>
<reference evidence="14" key="1">
    <citation type="journal article" date="2016" name="Genome Announc.">
        <title>Draft genome sequence of Aspergillus niger strain An76.</title>
        <authorList>
            <person name="Gong W."/>
            <person name="Cheng Z."/>
            <person name="Zhang H."/>
            <person name="Liu L."/>
            <person name="Gao P."/>
            <person name="Wang L."/>
        </authorList>
    </citation>
    <scope>NUCLEOTIDE SEQUENCE [LARGE SCALE GENOMIC DNA]</scope>
    <source>
        <strain evidence="14">An76</strain>
    </source>
</reference>
<dbReference type="GO" id="GO:0006614">
    <property type="term" value="P:SRP-dependent cotranslational protein targeting to membrane"/>
    <property type="evidence" value="ECO:0007669"/>
    <property type="project" value="UniProtKB-UniRule"/>
</dbReference>
<evidence type="ECO:0000256" key="5">
    <source>
        <dbReference type="ARBA" id="ARBA00022490"/>
    </source>
</evidence>
<dbReference type="InterPro" id="IPR013699">
    <property type="entry name" value="Signal_recog_part_SRP72_RNA-bd"/>
</dbReference>
<dbReference type="VEuPathDB" id="FungiDB:ATCC64974_81680"/>
<protein>
    <recommendedName>
        <fullName evidence="4 9">Signal recognition particle subunit SRP72</fullName>
    </recommendedName>
</protein>
<evidence type="ECO:0000256" key="3">
    <source>
        <dbReference type="ARBA" id="ARBA00007676"/>
    </source>
</evidence>
<keyword evidence="6" id="KW-0256">Endoplasmic reticulum</keyword>
<evidence type="ECO:0000313" key="14">
    <source>
        <dbReference type="Proteomes" id="UP000068243"/>
    </source>
</evidence>
<dbReference type="Gene3D" id="1.25.40.10">
    <property type="entry name" value="Tetratricopeptide repeat domain"/>
    <property type="match status" value="1"/>
</dbReference>
<evidence type="ECO:0000256" key="4">
    <source>
        <dbReference type="ARBA" id="ARBA00018350"/>
    </source>
</evidence>
<dbReference type="GO" id="GO:0005786">
    <property type="term" value="C:signal recognition particle, endoplasmic reticulum targeting"/>
    <property type="evidence" value="ECO:0007669"/>
    <property type="project" value="UniProtKB-UniRule"/>
</dbReference>
<dbReference type="Pfam" id="PF08492">
    <property type="entry name" value="SRP72"/>
    <property type="match status" value="1"/>
</dbReference>
<name>A0A100IBG1_ASPNG</name>
<organism evidence="13 14">
    <name type="scientific">Aspergillus niger</name>
    <dbReference type="NCBI Taxonomy" id="5061"/>
    <lineage>
        <taxon>Eukaryota</taxon>
        <taxon>Fungi</taxon>
        <taxon>Dikarya</taxon>
        <taxon>Ascomycota</taxon>
        <taxon>Pezizomycotina</taxon>
        <taxon>Eurotiomycetes</taxon>
        <taxon>Eurotiomycetidae</taxon>
        <taxon>Eurotiales</taxon>
        <taxon>Aspergillaceae</taxon>
        <taxon>Aspergillus</taxon>
        <taxon>Aspergillus subgen. Circumdati</taxon>
    </lineage>
</organism>
<evidence type="ECO:0000256" key="2">
    <source>
        <dbReference type="ARBA" id="ARBA00004496"/>
    </source>
</evidence>
<evidence type="ECO:0000313" key="13">
    <source>
        <dbReference type="EMBL" id="GAQ38159.1"/>
    </source>
</evidence>
<dbReference type="EMBL" id="BCMY01000003">
    <property type="protein sequence ID" value="GAQ38159.1"/>
    <property type="molecule type" value="Genomic_DNA"/>
</dbReference>